<comment type="caution">
    <text evidence="1">The sequence shown here is derived from an EMBL/GenBank/DDBJ whole genome shotgun (WGS) entry which is preliminary data.</text>
</comment>
<reference evidence="2" key="1">
    <citation type="journal article" date="2023" name="Nat. Plants">
        <title>Single-cell RNA sequencing provides a high-resolution roadmap for understanding the multicellular compartmentation of specialized metabolism.</title>
        <authorList>
            <person name="Sun S."/>
            <person name="Shen X."/>
            <person name="Li Y."/>
            <person name="Li Y."/>
            <person name="Wang S."/>
            <person name="Li R."/>
            <person name="Zhang H."/>
            <person name="Shen G."/>
            <person name="Guo B."/>
            <person name="Wei J."/>
            <person name="Xu J."/>
            <person name="St-Pierre B."/>
            <person name="Chen S."/>
            <person name="Sun C."/>
        </authorList>
    </citation>
    <scope>NUCLEOTIDE SEQUENCE [LARGE SCALE GENOMIC DNA]</scope>
</reference>
<name>A0ACB9ZZA1_CATRO</name>
<dbReference type="Proteomes" id="UP001060085">
    <property type="component" value="Linkage Group LG07"/>
</dbReference>
<organism evidence="1 2">
    <name type="scientific">Catharanthus roseus</name>
    <name type="common">Madagascar periwinkle</name>
    <name type="synonym">Vinca rosea</name>
    <dbReference type="NCBI Taxonomy" id="4058"/>
    <lineage>
        <taxon>Eukaryota</taxon>
        <taxon>Viridiplantae</taxon>
        <taxon>Streptophyta</taxon>
        <taxon>Embryophyta</taxon>
        <taxon>Tracheophyta</taxon>
        <taxon>Spermatophyta</taxon>
        <taxon>Magnoliopsida</taxon>
        <taxon>eudicotyledons</taxon>
        <taxon>Gunneridae</taxon>
        <taxon>Pentapetalae</taxon>
        <taxon>asterids</taxon>
        <taxon>lamiids</taxon>
        <taxon>Gentianales</taxon>
        <taxon>Apocynaceae</taxon>
        <taxon>Rauvolfioideae</taxon>
        <taxon>Vinceae</taxon>
        <taxon>Catharanthinae</taxon>
        <taxon>Catharanthus</taxon>
    </lineage>
</organism>
<dbReference type="EMBL" id="CM044707">
    <property type="protein sequence ID" value="KAI5653674.1"/>
    <property type="molecule type" value="Genomic_DNA"/>
</dbReference>
<evidence type="ECO:0000313" key="1">
    <source>
        <dbReference type="EMBL" id="KAI5653674.1"/>
    </source>
</evidence>
<proteinExistence type="predicted"/>
<protein>
    <submittedName>
        <fullName evidence="1">Uncharacterized protein</fullName>
    </submittedName>
</protein>
<keyword evidence="2" id="KW-1185">Reference proteome</keyword>
<sequence length="458" mass="53389">MEEINPVRVMLFWDSKIARDAYGPHFTGVVWKSWTFPITRMISHNELQSIPITHDRNRTTLPEHITTVTQMVYDEPSMLHTTVNNYDDEVDGSDGDDVVSSQSESDDDNDLEEGEFQTLLNPVNPINPVTENIVPQWESSQWFNNARYDYTHSGVFLDMGSGSPIDNLIESGTVRLLDWNDSMTDIQLGMRFVDKVQAIGAVEIQERNVDAYIYFMKLDAGKWTLLHDGRHRHGIMTTNISEALNSVLKKARVLPLKALVELIFNKLVKYFHQHREEAENCVHPFPPRIFDKFLRIELKSREHKVKTYNPREGIYMVRSPIRVSSTGNNIYTLRLNNKSCSCEKWQMYTLPYSHDLAVCRENGSRTDTYVPEIYSRQKYRRTYQANFHPVLSEKFWRDVPFNLTFYPPNMKKERGRKHGKRFQGEMDYRNPDSPPRCGRCQMRGHNRKNCNNPGPSNV</sequence>
<gene>
    <name evidence="1" type="ORF">M9H77_30861</name>
</gene>
<accession>A0ACB9ZZA1</accession>
<evidence type="ECO:0000313" key="2">
    <source>
        <dbReference type="Proteomes" id="UP001060085"/>
    </source>
</evidence>